<keyword evidence="2" id="KW-1185">Reference proteome</keyword>
<evidence type="ECO:0000313" key="2">
    <source>
        <dbReference type="Proteomes" id="UP000237752"/>
    </source>
</evidence>
<evidence type="ECO:0000313" key="1">
    <source>
        <dbReference type="EMBL" id="PRZ43592.1"/>
    </source>
</evidence>
<dbReference type="RefSeq" id="WP_146135277.1">
    <property type="nucleotide sequence ID" value="NZ_PVUE01000002.1"/>
</dbReference>
<comment type="caution">
    <text evidence="1">The sequence shown here is derived from an EMBL/GenBank/DDBJ whole genome shotgun (WGS) entry which is preliminary data.</text>
</comment>
<dbReference type="AlphaFoldDB" id="A0A2T1A4R5"/>
<gene>
    <name evidence="1" type="ORF">CLV47_102282</name>
</gene>
<sequence length="473" mass="51050">MPAVMRACATVERAGISALAIGGAGFEGMGRAIGRSMGISHVPIVSYPGVILTDDTEVFLRKMSETVAPQVVDGLLKSTATISDDVPDDDAEPTDREVVFSGSLAEVQEFFHEKSWTDGLPIIPPTIEAANEFLRHTDRPPDEVMGHLLPDLREATIWNVAVNGVMAGCRPEYMPVLVGIVECLLDPVFRIQDAGSTPGWEPLVILSGPVVNALGFNSGTGVMRIGRQANSSVGRFVRLYMRNVPGLRIAPDHTDQGAIATSFNAVLAENDRAVEDLGWSSFRADKGFDRAESVVSVRSCVTISAPIYTGGDTAEDHLRTLALIFGNAMGPWSYTGFEFGEWHPVLVLGPSIARALEEHGVGKDDLRRYLAQNMTISVDDLNRYAWQVGSTSFSVDKMVESGELAASYGPVGDASRHVPMCPTPDCIDIVVAGNESRNQSRGYVQNHVQGVPVSRSIAFRGTASENQPHRRTE</sequence>
<organism evidence="1 2">
    <name type="scientific">Antricoccus suffuscus</name>
    <dbReference type="NCBI Taxonomy" id="1629062"/>
    <lineage>
        <taxon>Bacteria</taxon>
        <taxon>Bacillati</taxon>
        <taxon>Actinomycetota</taxon>
        <taxon>Actinomycetes</taxon>
        <taxon>Geodermatophilales</taxon>
        <taxon>Antricoccaceae</taxon>
        <taxon>Antricoccus</taxon>
    </lineage>
</organism>
<dbReference type="Proteomes" id="UP000237752">
    <property type="component" value="Unassembled WGS sequence"/>
</dbReference>
<reference evidence="1 2" key="1">
    <citation type="submission" date="2018-03" db="EMBL/GenBank/DDBJ databases">
        <title>Genomic Encyclopedia of Archaeal and Bacterial Type Strains, Phase II (KMG-II): from individual species to whole genera.</title>
        <authorList>
            <person name="Goeker M."/>
        </authorList>
    </citation>
    <scope>NUCLEOTIDE SEQUENCE [LARGE SCALE GENOMIC DNA]</scope>
    <source>
        <strain evidence="1 2">DSM 100065</strain>
    </source>
</reference>
<accession>A0A2T1A4R5</accession>
<dbReference type="EMBL" id="PVUE01000002">
    <property type="protein sequence ID" value="PRZ43592.1"/>
    <property type="molecule type" value="Genomic_DNA"/>
</dbReference>
<protein>
    <submittedName>
        <fullName evidence="1">Uncharacterized protein</fullName>
    </submittedName>
</protein>
<dbReference type="OrthoDB" id="5240640at2"/>
<proteinExistence type="predicted"/>
<name>A0A2T1A4R5_9ACTN</name>